<keyword evidence="3" id="KW-1185">Reference proteome</keyword>
<protein>
    <submittedName>
        <fullName evidence="2">Uncharacterized protein</fullName>
    </submittedName>
</protein>
<name>A0A9N7VLB7_PLEPL</name>
<evidence type="ECO:0000256" key="1">
    <source>
        <dbReference type="SAM" id="MobiDB-lite"/>
    </source>
</evidence>
<organism evidence="2 3">
    <name type="scientific">Pleuronectes platessa</name>
    <name type="common">European plaice</name>
    <dbReference type="NCBI Taxonomy" id="8262"/>
    <lineage>
        <taxon>Eukaryota</taxon>
        <taxon>Metazoa</taxon>
        <taxon>Chordata</taxon>
        <taxon>Craniata</taxon>
        <taxon>Vertebrata</taxon>
        <taxon>Euteleostomi</taxon>
        <taxon>Actinopterygii</taxon>
        <taxon>Neopterygii</taxon>
        <taxon>Teleostei</taxon>
        <taxon>Neoteleostei</taxon>
        <taxon>Acanthomorphata</taxon>
        <taxon>Carangaria</taxon>
        <taxon>Pleuronectiformes</taxon>
        <taxon>Pleuronectoidei</taxon>
        <taxon>Pleuronectidae</taxon>
        <taxon>Pleuronectes</taxon>
    </lineage>
</organism>
<proteinExistence type="predicted"/>
<feature type="region of interest" description="Disordered" evidence="1">
    <location>
        <begin position="1"/>
        <end position="26"/>
    </location>
</feature>
<dbReference type="AlphaFoldDB" id="A0A9N7VLB7"/>
<evidence type="ECO:0000313" key="2">
    <source>
        <dbReference type="EMBL" id="CAB1451805.1"/>
    </source>
</evidence>
<accession>A0A9N7VLB7</accession>
<dbReference type="EMBL" id="CADEAL010004103">
    <property type="protein sequence ID" value="CAB1451805.1"/>
    <property type="molecule type" value="Genomic_DNA"/>
</dbReference>
<evidence type="ECO:0000313" key="3">
    <source>
        <dbReference type="Proteomes" id="UP001153269"/>
    </source>
</evidence>
<dbReference type="Proteomes" id="UP001153269">
    <property type="component" value="Unassembled WGS sequence"/>
</dbReference>
<reference evidence="2" key="1">
    <citation type="submission" date="2020-03" db="EMBL/GenBank/DDBJ databases">
        <authorList>
            <person name="Weist P."/>
        </authorList>
    </citation>
    <scope>NUCLEOTIDE SEQUENCE</scope>
</reference>
<gene>
    <name evidence="2" type="ORF">PLEPLA_LOCUS39532</name>
</gene>
<sequence>MPASAARPTEAKVDLAPSQHPLPNAHRSTCSTNHIWGETGLVYSPYGGESVQRETQADLTLGNRPHPNSSICGQLSVCVGMCMCLCCTLVPVFNPPVSYQSWPPYHSQDA</sequence>
<comment type="caution">
    <text evidence="2">The sequence shown here is derived from an EMBL/GenBank/DDBJ whole genome shotgun (WGS) entry which is preliminary data.</text>
</comment>